<feature type="transmembrane region" description="Helical" evidence="12">
    <location>
        <begin position="81"/>
        <end position="101"/>
    </location>
</feature>
<dbReference type="GO" id="GO:0046872">
    <property type="term" value="F:metal ion binding"/>
    <property type="evidence" value="ECO:0007669"/>
    <property type="project" value="UniProtKB-KW"/>
</dbReference>
<evidence type="ECO:0000256" key="2">
    <source>
        <dbReference type="ARBA" id="ARBA00022475"/>
    </source>
</evidence>
<feature type="transmembrane region" description="Helical" evidence="12">
    <location>
        <begin position="334"/>
        <end position="355"/>
    </location>
</feature>
<feature type="transmembrane region" description="Helical" evidence="12">
    <location>
        <begin position="12"/>
        <end position="33"/>
    </location>
</feature>
<evidence type="ECO:0000256" key="6">
    <source>
        <dbReference type="ARBA" id="ARBA00023002"/>
    </source>
</evidence>
<feature type="transmembrane region" description="Helical" evidence="12">
    <location>
        <begin position="136"/>
        <end position="158"/>
    </location>
</feature>
<comment type="pathway">
    <text evidence="11">Porphyrin-containing compound metabolism.</text>
</comment>
<proteinExistence type="predicted"/>
<gene>
    <name evidence="13" type="ORF">H4O21_09640</name>
</gene>
<dbReference type="Proteomes" id="UP000565262">
    <property type="component" value="Unassembled WGS sequence"/>
</dbReference>
<dbReference type="RefSeq" id="WP_182808657.1">
    <property type="nucleotide sequence ID" value="NZ_JACJFM010000010.1"/>
</dbReference>
<comment type="subcellular location">
    <subcellularLocation>
        <location evidence="1">Membrane</location>
        <topology evidence="1">Multi-pass membrane protein</topology>
    </subcellularLocation>
</comment>
<dbReference type="InterPro" id="IPR050450">
    <property type="entry name" value="COX15/CtaA_HemeA_synthase"/>
</dbReference>
<dbReference type="PANTHER" id="PTHR35457">
    <property type="entry name" value="HEME A SYNTHASE"/>
    <property type="match status" value="1"/>
</dbReference>
<evidence type="ECO:0000256" key="10">
    <source>
        <dbReference type="ARBA" id="ARBA00023157"/>
    </source>
</evidence>
<keyword evidence="10" id="KW-1015">Disulfide bond</keyword>
<dbReference type="GO" id="GO:0016020">
    <property type="term" value="C:membrane"/>
    <property type="evidence" value="ECO:0007669"/>
    <property type="project" value="UniProtKB-SubCell"/>
</dbReference>
<keyword evidence="9 12" id="KW-0472">Membrane</keyword>
<evidence type="ECO:0000256" key="11">
    <source>
        <dbReference type="ARBA" id="ARBA00023444"/>
    </source>
</evidence>
<name>A0A839IPL3_9GAMM</name>
<keyword evidence="5 12" id="KW-1133">Transmembrane helix</keyword>
<feature type="transmembrane region" description="Helical" evidence="12">
    <location>
        <begin position="306"/>
        <end position="328"/>
    </location>
</feature>
<organism evidence="13 14">
    <name type="scientific">Oceanospirillum sediminis</name>
    <dbReference type="NCBI Taxonomy" id="2760088"/>
    <lineage>
        <taxon>Bacteria</taxon>
        <taxon>Pseudomonadati</taxon>
        <taxon>Pseudomonadota</taxon>
        <taxon>Gammaproteobacteria</taxon>
        <taxon>Oceanospirillales</taxon>
        <taxon>Oceanospirillaceae</taxon>
        <taxon>Oceanospirillum</taxon>
    </lineage>
</organism>
<sequence>MKPARIIHPALTLVRTGLVLAVLVIGLGAWTRLVDAGLGCPDWPGCYGHLIVPTTESQLARATELFPDHTVDASKGWPEMIHRYAATALGLVILLLAIQAWRCRHIADYPQKLSHILLGLVILQGMFGMWTVTLKLWPQVVTLHLLGGMTTLSLLYILHLRLDRLYQRLADNYGWSEMRFENLLQEHNSKEWFLLWKLRHWSVMALAVLAVQIALGGWTSANYAAFACPDFPQCQGQWMPDINIEQGFNLNQRVGPDYLGGQLDGAARTAIHYTHRVGALVTFILVGGLALYMMRRPLSLSLQHRALMLFVALVFQVFLGIANVLLFFPLTLAVMHNLGAAFLLLSLCNLLWYLYALHPPLPFGGVIHHA</sequence>
<evidence type="ECO:0000256" key="9">
    <source>
        <dbReference type="ARBA" id="ARBA00023136"/>
    </source>
</evidence>
<reference evidence="13 14" key="1">
    <citation type="submission" date="2020-08" db="EMBL/GenBank/DDBJ databases">
        <title>Oceanospirillum sp. nov. isolated from marine sediment.</title>
        <authorList>
            <person name="Ji X."/>
        </authorList>
    </citation>
    <scope>NUCLEOTIDE SEQUENCE [LARGE SCALE GENOMIC DNA]</scope>
    <source>
        <strain evidence="13 14">D5</strain>
    </source>
</reference>
<keyword evidence="4" id="KW-0479">Metal-binding</keyword>
<dbReference type="Pfam" id="PF02628">
    <property type="entry name" value="COX15-CtaA"/>
    <property type="match status" value="1"/>
</dbReference>
<evidence type="ECO:0000313" key="14">
    <source>
        <dbReference type="Proteomes" id="UP000565262"/>
    </source>
</evidence>
<keyword evidence="2" id="KW-1003">Cell membrane</keyword>
<dbReference type="InterPro" id="IPR003780">
    <property type="entry name" value="COX15/CtaA_fam"/>
</dbReference>
<dbReference type="AlphaFoldDB" id="A0A839IPL3"/>
<keyword evidence="6" id="KW-0560">Oxidoreductase</keyword>
<evidence type="ECO:0000256" key="12">
    <source>
        <dbReference type="SAM" id="Phobius"/>
    </source>
</evidence>
<accession>A0A839IPL3</accession>
<feature type="transmembrane region" description="Helical" evidence="12">
    <location>
        <begin position="273"/>
        <end position="294"/>
    </location>
</feature>
<keyword evidence="7" id="KW-0408">Iron</keyword>
<evidence type="ECO:0000313" key="13">
    <source>
        <dbReference type="EMBL" id="MBB1486871.1"/>
    </source>
</evidence>
<evidence type="ECO:0000256" key="4">
    <source>
        <dbReference type="ARBA" id="ARBA00022723"/>
    </source>
</evidence>
<keyword evidence="3 12" id="KW-0812">Transmembrane</keyword>
<dbReference type="GO" id="GO:0016491">
    <property type="term" value="F:oxidoreductase activity"/>
    <property type="evidence" value="ECO:0007669"/>
    <property type="project" value="UniProtKB-KW"/>
</dbReference>
<keyword evidence="14" id="KW-1185">Reference proteome</keyword>
<keyword evidence="8" id="KW-0350">Heme biosynthesis</keyword>
<dbReference type="GO" id="GO:0006784">
    <property type="term" value="P:heme A biosynthetic process"/>
    <property type="evidence" value="ECO:0007669"/>
    <property type="project" value="InterPro"/>
</dbReference>
<feature type="transmembrane region" description="Helical" evidence="12">
    <location>
        <begin position="113"/>
        <end position="130"/>
    </location>
</feature>
<evidence type="ECO:0000256" key="5">
    <source>
        <dbReference type="ARBA" id="ARBA00022989"/>
    </source>
</evidence>
<comment type="caution">
    <text evidence="13">The sequence shown here is derived from an EMBL/GenBank/DDBJ whole genome shotgun (WGS) entry which is preliminary data.</text>
</comment>
<evidence type="ECO:0000256" key="3">
    <source>
        <dbReference type="ARBA" id="ARBA00022692"/>
    </source>
</evidence>
<protein>
    <submittedName>
        <fullName evidence="13">COX15/CtaA family protein</fullName>
    </submittedName>
</protein>
<evidence type="ECO:0000256" key="7">
    <source>
        <dbReference type="ARBA" id="ARBA00023004"/>
    </source>
</evidence>
<dbReference type="PANTHER" id="PTHR35457:SF1">
    <property type="entry name" value="HEME A SYNTHASE"/>
    <property type="match status" value="1"/>
</dbReference>
<evidence type="ECO:0000256" key="8">
    <source>
        <dbReference type="ARBA" id="ARBA00023133"/>
    </source>
</evidence>
<evidence type="ECO:0000256" key="1">
    <source>
        <dbReference type="ARBA" id="ARBA00004141"/>
    </source>
</evidence>
<dbReference type="EMBL" id="JACJFM010000010">
    <property type="protein sequence ID" value="MBB1486871.1"/>
    <property type="molecule type" value="Genomic_DNA"/>
</dbReference>